<comment type="similarity">
    <text evidence="8">Belongs to the IspH family.</text>
</comment>
<name>A0A9D1G5J5_9FIRM</name>
<feature type="binding site" evidence="8">
    <location>
        <position position="222"/>
    </location>
    <ligand>
        <name>isopentenyl diphosphate</name>
        <dbReference type="ChEBI" id="CHEBI:128769"/>
    </ligand>
</feature>
<dbReference type="GO" id="GO:0006412">
    <property type="term" value="P:translation"/>
    <property type="evidence" value="ECO:0007669"/>
    <property type="project" value="TreeGrafter"/>
</dbReference>
<dbReference type="PANTHER" id="PTHR10724:SF7">
    <property type="entry name" value="SMALL RIBOSOMAL SUBUNIT PROTEIN BS1C"/>
    <property type="match status" value="1"/>
</dbReference>
<keyword evidence="8" id="KW-0414">Isoprene biosynthesis</keyword>
<dbReference type="NCBIfam" id="NF005208">
    <property type="entry name" value="PRK06676.1"/>
    <property type="match status" value="1"/>
</dbReference>
<dbReference type="HAMAP" id="MF_00191">
    <property type="entry name" value="IspH"/>
    <property type="match status" value="1"/>
</dbReference>
<comment type="pathway">
    <text evidence="8">Isoprenoid biosynthesis; dimethylallyl diphosphate biosynthesis; dimethylallyl diphosphate from (2E)-4-hydroxy-3-methylbutenyl diphosphate: step 1/1.</text>
</comment>
<dbReference type="Gene3D" id="3.40.1010.20">
    <property type="entry name" value="4-hydroxy-3-methylbut-2-enyl diphosphate reductase, catalytic domain"/>
    <property type="match status" value="2"/>
</dbReference>
<dbReference type="GO" id="GO:0019288">
    <property type="term" value="P:isopentenyl diphosphate biosynthetic process, methylerythritol 4-phosphate pathway"/>
    <property type="evidence" value="ECO:0007669"/>
    <property type="project" value="UniProtKB-UniRule"/>
</dbReference>
<keyword evidence="4 11" id="KW-0689">Ribosomal protein</keyword>
<feature type="region of interest" description="Disordered" evidence="9">
    <location>
        <begin position="679"/>
        <end position="699"/>
    </location>
</feature>
<feature type="binding site" evidence="8">
    <location>
        <position position="121"/>
    </location>
    <ligand>
        <name>dimethylallyl diphosphate</name>
        <dbReference type="ChEBI" id="CHEBI:57623"/>
    </ligand>
</feature>
<dbReference type="EC" id="1.17.7.4" evidence="8"/>
<feature type="binding site" evidence="8">
    <location>
        <position position="264"/>
    </location>
    <ligand>
        <name>isopentenyl diphosphate</name>
        <dbReference type="ChEBI" id="CHEBI:128769"/>
    </ligand>
</feature>
<feature type="domain" description="S1 motif" evidence="10">
    <location>
        <begin position="523"/>
        <end position="591"/>
    </location>
</feature>
<feature type="binding site" evidence="8">
    <location>
        <position position="38"/>
    </location>
    <ligand>
        <name>isopentenyl diphosphate</name>
        <dbReference type="ChEBI" id="CHEBI:128769"/>
    </ligand>
</feature>
<keyword evidence="2 8" id="KW-0004">4Fe-4S</keyword>
<evidence type="ECO:0000256" key="5">
    <source>
        <dbReference type="ARBA" id="ARBA00023004"/>
    </source>
</evidence>
<dbReference type="GO" id="GO:0003735">
    <property type="term" value="F:structural constituent of ribosome"/>
    <property type="evidence" value="ECO:0007669"/>
    <property type="project" value="TreeGrafter"/>
</dbReference>
<feature type="region of interest" description="Disordered" evidence="9">
    <location>
        <begin position="706"/>
        <end position="725"/>
    </location>
</feature>
<dbReference type="InterPro" id="IPR003451">
    <property type="entry name" value="LytB/IspH"/>
</dbReference>
<dbReference type="Gene3D" id="3.40.50.11270">
    <property type="match status" value="1"/>
</dbReference>
<evidence type="ECO:0000256" key="9">
    <source>
        <dbReference type="SAM" id="MobiDB-lite"/>
    </source>
</evidence>
<accession>A0A9D1G5J5</accession>
<dbReference type="GO" id="GO:0046872">
    <property type="term" value="F:metal ion binding"/>
    <property type="evidence" value="ECO:0007669"/>
    <property type="project" value="UniProtKB-KW"/>
</dbReference>
<feature type="region of interest" description="Disordered" evidence="9">
    <location>
        <begin position="311"/>
        <end position="333"/>
    </location>
</feature>
<dbReference type="CDD" id="cd04465">
    <property type="entry name" value="S1_RPS1_repeat_ec2_hs2"/>
    <property type="match status" value="1"/>
</dbReference>
<keyword evidence="3 8" id="KW-0479">Metal-binding</keyword>
<dbReference type="GO" id="GO:0005737">
    <property type="term" value="C:cytoplasm"/>
    <property type="evidence" value="ECO:0007669"/>
    <property type="project" value="UniProtKB-ARBA"/>
</dbReference>
<comment type="similarity">
    <text evidence="1">Belongs to the bacterial ribosomal protein bS1 family.</text>
</comment>
<keyword evidence="6 8" id="KW-0411">Iron-sulfur</keyword>
<dbReference type="AlphaFoldDB" id="A0A9D1G5J5"/>
<feature type="domain" description="S1 motif" evidence="10">
    <location>
        <begin position="608"/>
        <end position="677"/>
    </location>
</feature>
<feature type="binding site" evidence="8">
    <location>
        <position position="222"/>
    </location>
    <ligand>
        <name>(2E)-4-hydroxy-3-methylbut-2-enyl diphosphate</name>
        <dbReference type="ChEBI" id="CHEBI:128753"/>
    </ligand>
</feature>
<feature type="binding site" evidence="8">
    <location>
        <position position="220"/>
    </location>
    <ligand>
        <name>(2E)-4-hydroxy-3-methylbut-2-enyl diphosphate</name>
        <dbReference type="ChEBI" id="CHEBI:128753"/>
    </ligand>
</feature>
<protein>
    <recommendedName>
        <fullName evidence="8">4-hydroxy-3-methylbut-2-enyl diphosphate reductase</fullName>
        <shortName evidence="8">HMBPP reductase</shortName>
        <ecNumber evidence="8">1.17.7.4</ecNumber>
    </recommendedName>
</protein>
<dbReference type="CDD" id="cd13944">
    <property type="entry name" value="lytB_ispH"/>
    <property type="match status" value="1"/>
</dbReference>
<feature type="binding site" evidence="8">
    <location>
        <position position="220"/>
    </location>
    <ligand>
        <name>dimethylallyl diphosphate</name>
        <dbReference type="ChEBI" id="CHEBI:57623"/>
    </ligand>
</feature>
<dbReference type="SMART" id="SM00316">
    <property type="entry name" value="S1"/>
    <property type="match status" value="4"/>
</dbReference>
<feature type="binding site" evidence="8">
    <location>
        <position position="164"/>
    </location>
    <ligand>
        <name>(2E)-4-hydroxy-3-methylbut-2-enyl diphosphate</name>
        <dbReference type="ChEBI" id="CHEBI:128753"/>
    </ligand>
</feature>
<dbReference type="FunFam" id="2.40.50.140:FF:000051">
    <property type="entry name" value="RNA-binding transcriptional accessory protein"/>
    <property type="match status" value="1"/>
</dbReference>
<evidence type="ECO:0000256" key="6">
    <source>
        <dbReference type="ARBA" id="ARBA00023014"/>
    </source>
</evidence>
<dbReference type="InterPro" id="IPR012340">
    <property type="entry name" value="NA-bd_OB-fold"/>
</dbReference>
<comment type="catalytic activity">
    <reaction evidence="8">
        <text>isopentenyl diphosphate + 2 oxidized [2Fe-2S]-[ferredoxin] + H2O = (2E)-4-hydroxy-3-methylbut-2-enyl diphosphate + 2 reduced [2Fe-2S]-[ferredoxin] + 2 H(+)</text>
        <dbReference type="Rhea" id="RHEA:24488"/>
        <dbReference type="Rhea" id="RHEA-COMP:10000"/>
        <dbReference type="Rhea" id="RHEA-COMP:10001"/>
        <dbReference type="ChEBI" id="CHEBI:15377"/>
        <dbReference type="ChEBI" id="CHEBI:15378"/>
        <dbReference type="ChEBI" id="CHEBI:33737"/>
        <dbReference type="ChEBI" id="CHEBI:33738"/>
        <dbReference type="ChEBI" id="CHEBI:128753"/>
        <dbReference type="ChEBI" id="CHEBI:128769"/>
        <dbReference type="EC" id="1.17.7.4"/>
    </reaction>
</comment>
<dbReference type="SUPFAM" id="SSF50249">
    <property type="entry name" value="Nucleic acid-binding proteins"/>
    <property type="match status" value="4"/>
</dbReference>
<evidence type="ECO:0000256" key="2">
    <source>
        <dbReference type="ARBA" id="ARBA00022485"/>
    </source>
</evidence>
<feature type="binding site" evidence="8">
    <location>
        <position position="121"/>
    </location>
    <ligand>
        <name>isopentenyl diphosphate</name>
        <dbReference type="ChEBI" id="CHEBI:128769"/>
    </ligand>
</feature>
<dbReference type="Proteomes" id="UP000886876">
    <property type="component" value="Unassembled WGS sequence"/>
</dbReference>
<comment type="caution">
    <text evidence="8">Lacks conserved residue(s) required for the propagation of feature annotation.</text>
</comment>
<dbReference type="GO" id="GO:0051539">
    <property type="term" value="F:4 iron, 4 sulfur cluster binding"/>
    <property type="evidence" value="ECO:0007669"/>
    <property type="project" value="UniProtKB-UniRule"/>
</dbReference>
<evidence type="ECO:0000256" key="3">
    <source>
        <dbReference type="ARBA" id="ARBA00022723"/>
    </source>
</evidence>
<dbReference type="InterPro" id="IPR050437">
    <property type="entry name" value="Ribos_protein_bS1-like"/>
</dbReference>
<proteinExistence type="inferred from homology"/>
<feature type="binding site" evidence="8">
    <location>
        <position position="220"/>
    </location>
    <ligand>
        <name>isopentenyl diphosphate</name>
        <dbReference type="ChEBI" id="CHEBI:128769"/>
    </ligand>
</feature>
<comment type="caution">
    <text evidence="11">The sequence shown here is derived from an EMBL/GenBank/DDBJ whole genome shotgun (WGS) entry which is preliminary data.</text>
</comment>
<keyword evidence="5 8" id="KW-0408">Iron</keyword>
<feature type="binding site" evidence="8">
    <location>
        <position position="71"/>
    </location>
    <ligand>
        <name>dimethylallyl diphosphate</name>
        <dbReference type="ChEBI" id="CHEBI:57623"/>
    </ligand>
</feature>
<dbReference type="EMBL" id="DVJS01000135">
    <property type="protein sequence ID" value="HIS97402.1"/>
    <property type="molecule type" value="Genomic_DNA"/>
</dbReference>
<dbReference type="InterPro" id="IPR003029">
    <property type="entry name" value="S1_domain"/>
</dbReference>
<reference evidence="11" key="1">
    <citation type="submission" date="2020-10" db="EMBL/GenBank/DDBJ databases">
        <authorList>
            <person name="Gilroy R."/>
        </authorList>
    </citation>
    <scope>NUCLEOTIDE SEQUENCE</scope>
    <source>
        <strain evidence="11">ChiHecec3B27-6122</strain>
    </source>
</reference>
<feature type="binding site" evidence="8">
    <location>
        <position position="264"/>
    </location>
    <ligand>
        <name>dimethylallyl diphosphate</name>
        <dbReference type="ChEBI" id="CHEBI:57623"/>
    </ligand>
</feature>
<feature type="active site" description="Proton donor" evidence="8">
    <location>
        <position position="123"/>
    </location>
</feature>
<dbReference type="PANTHER" id="PTHR10724">
    <property type="entry name" value="30S RIBOSOMAL PROTEIN S1"/>
    <property type="match status" value="1"/>
</dbReference>
<dbReference type="GO" id="GO:0003729">
    <property type="term" value="F:mRNA binding"/>
    <property type="evidence" value="ECO:0007669"/>
    <property type="project" value="UniProtKB-ARBA"/>
</dbReference>
<evidence type="ECO:0000256" key="1">
    <source>
        <dbReference type="ARBA" id="ARBA00006767"/>
    </source>
</evidence>
<dbReference type="PROSITE" id="PS50126">
    <property type="entry name" value="S1"/>
    <property type="match status" value="4"/>
</dbReference>
<dbReference type="GO" id="GO:0050992">
    <property type="term" value="P:dimethylallyl diphosphate biosynthetic process"/>
    <property type="evidence" value="ECO:0007669"/>
    <property type="project" value="UniProtKB-UniRule"/>
</dbReference>
<keyword evidence="8 11" id="KW-0560">Oxidoreductase</keyword>
<reference evidence="11" key="2">
    <citation type="journal article" date="2021" name="PeerJ">
        <title>Extensive microbial diversity within the chicken gut microbiome revealed by metagenomics and culture.</title>
        <authorList>
            <person name="Gilroy R."/>
            <person name="Ravi A."/>
            <person name="Getino M."/>
            <person name="Pursley I."/>
            <person name="Horton D.L."/>
            <person name="Alikhan N.F."/>
            <person name="Baker D."/>
            <person name="Gharbi K."/>
            <person name="Hall N."/>
            <person name="Watson M."/>
            <person name="Adriaenssens E.M."/>
            <person name="Foster-Nyarko E."/>
            <person name="Jarju S."/>
            <person name="Secka A."/>
            <person name="Antonio M."/>
            <person name="Oren A."/>
            <person name="Chaudhuri R.R."/>
            <person name="La Ragione R."/>
            <person name="Hildebrand F."/>
            <person name="Pallen M.J."/>
        </authorList>
    </citation>
    <scope>NUCLEOTIDE SEQUENCE</scope>
    <source>
        <strain evidence="11">ChiHecec3B27-6122</strain>
    </source>
</reference>
<dbReference type="GO" id="GO:0005840">
    <property type="term" value="C:ribosome"/>
    <property type="evidence" value="ECO:0007669"/>
    <property type="project" value="UniProtKB-KW"/>
</dbReference>
<feature type="binding site" evidence="8">
    <location>
        <position position="38"/>
    </location>
    <ligand>
        <name>(2E)-4-hydroxy-3-methylbut-2-enyl diphosphate</name>
        <dbReference type="ChEBI" id="CHEBI:128753"/>
    </ligand>
</feature>
<feature type="binding site" evidence="8">
    <location>
        <position position="192"/>
    </location>
    <ligand>
        <name>[4Fe-4S] cluster</name>
        <dbReference type="ChEBI" id="CHEBI:49883"/>
    </ligand>
</feature>
<dbReference type="CDD" id="cd05687">
    <property type="entry name" value="S1_RPS1_repeat_ec1_hs1"/>
    <property type="match status" value="1"/>
</dbReference>
<dbReference type="NCBIfam" id="NF000907">
    <property type="entry name" value="PRK00087.1"/>
    <property type="match status" value="1"/>
</dbReference>
<evidence type="ECO:0000256" key="8">
    <source>
        <dbReference type="HAMAP-Rule" id="MF_00191"/>
    </source>
</evidence>
<feature type="binding site" evidence="8">
    <location>
        <position position="121"/>
    </location>
    <ligand>
        <name>(2E)-4-hydroxy-3-methylbut-2-enyl diphosphate</name>
        <dbReference type="ChEBI" id="CHEBI:128753"/>
    </ligand>
</feature>
<feature type="domain" description="S1 motif" evidence="10">
    <location>
        <begin position="436"/>
        <end position="502"/>
    </location>
</feature>
<dbReference type="NCBIfam" id="TIGR00216">
    <property type="entry name" value="ispH_lytB"/>
    <property type="match status" value="1"/>
</dbReference>
<dbReference type="Pfam" id="PF02401">
    <property type="entry name" value="LYTB"/>
    <property type="match status" value="1"/>
</dbReference>
<feature type="domain" description="S1 motif" evidence="10">
    <location>
        <begin position="349"/>
        <end position="418"/>
    </location>
</feature>
<keyword evidence="7" id="KW-0687">Ribonucleoprotein</keyword>
<sequence>MIRLAKSAGFCFGVSRSVELAEKLLADGPCKSLGPLIHNEDVVRKLGAMGLSVIDGPEKAAEGDRVIIRSHGVSQKVEDELRSSGAEIFDATCPNVARIHRIVKEASERGRQVLVIGTKGHPEVQAICGRCKEPVVVANADELESWISQNVENSKKELTVVVQTTQTKNNLDECEKLIKKWCTKTEIFDTICFATSIRQEEAVKLASECGAMVVIGGKDSANSLHLAELCAERCPNTQFIATAAELDKSVLSGVRDVGVTAGASAPAWIIKEVLDKMSDEILIQENPVEAPVEEAKVEAAAVEEAAPVAVEEAAPAAEAPAEEAAAEAAPTEKSFDELLEDSLKTIYNGDKVSGVVVAITPTEVSIDLGTKYSAFIPTTEFTEDGDVKLEDAIHLGDTVEAIVVRVNDVEGTAQLSKKRMDAVKNWADIEAAQEAGSVVEGTVTEENKGGVVVTVKGIRVFVPASQSGLPKDTPMTELVKQKVRLKITEVNRGRRRVVGSIRAVLQRERREKAEAVWNEIEVGKVYHGVVKSLTSYGAFVDIGGIDGMVHVSELSWSRIKNPAEVVSVGDELDVYVIGFDKEAKRISLGYKKAEDNPWTKFVNTYKVGDIANVKVVKLMPFGAFAEVMPGVDGLIHISQIANRRIGKPDEVLSVGDVVDVKVTAIDNDKQKISLSIRAMSEPEPAPRKAAAVEEPVEPEEDALVYEVSETGEASGNIPEDASEVE</sequence>
<comment type="pathway">
    <text evidence="8">Isoprenoid biosynthesis; isopentenyl diphosphate biosynthesis via DXP pathway; isopentenyl diphosphate from 1-deoxy-D-xylulose 5-phosphate: step 6/6.</text>
</comment>
<dbReference type="Gene3D" id="2.40.50.140">
    <property type="entry name" value="Nucleic acid-binding proteins"/>
    <property type="match status" value="4"/>
</dbReference>
<dbReference type="GO" id="GO:0051745">
    <property type="term" value="F:4-hydroxy-3-methylbut-2-enyl diphosphate reductase activity"/>
    <property type="evidence" value="ECO:0007669"/>
    <property type="project" value="UniProtKB-UniRule"/>
</dbReference>
<comment type="catalytic activity">
    <reaction evidence="8">
        <text>dimethylallyl diphosphate + 2 oxidized [2Fe-2S]-[ferredoxin] + H2O = (2E)-4-hydroxy-3-methylbut-2-enyl diphosphate + 2 reduced [2Fe-2S]-[ferredoxin] + 2 H(+)</text>
        <dbReference type="Rhea" id="RHEA:24825"/>
        <dbReference type="Rhea" id="RHEA-COMP:10000"/>
        <dbReference type="Rhea" id="RHEA-COMP:10001"/>
        <dbReference type="ChEBI" id="CHEBI:15377"/>
        <dbReference type="ChEBI" id="CHEBI:15378"/>
        <dbReference type="ChEBI" id="CHEBI:33737"/>
        <dbReference type="ChEBI" id="CHEBI:33738"/>
        <dbReference type="ChEBI" id="CHEBI:57623"/>
        <dbReference type="ChEBI" id="CHEBI:128753"/>
        <dbReference type="EC" id="1.17.7.4"/>
    </reaction>
</comment>
<evidence type="ECO:0000313" key="11">
    <source>
        <dbReference type="EMBL" id="HIS97402.1"/>
    </source>
</evidence>
<feature type="binding site" evidence="8">
    <location>
        <position position="38"/>
    </location>
    <ligand>
        <name>dimethylallyl diphosphate</name>
        <dbReference type="ChEBI" id="CHEBI:57623"/>
    </ligand>
</feature>
<evidence type="ECO:0000256" key="4">
    <source>
        <dbReference type="ARBA" id="ARBA00022980"/>
    </source>
</evidence>
<comment type="function">
    <text evidence="8">Catalyzes the conversion of 1-hydroxy-2-methyl-2-(E)-butenyl 4-diphosphate (HMBPP) into a mixture of isopentenyl diphosphate (IPP) and dimethylallyl diphosphate (DMAPP). Acts in the terminal step of the DOXP/MEP pathway for isoprenoid precursor biosynthesis.</text>
</comment>
<evidence type="ECO:0000259" key="10">
    <source>
        <dbReference type="PROSITE" id="PS50126"/>
    </source>
</evidence>
<organism evidence="11 12">
    <name type="scientific">Candidatus Scatomorpha pullistercoris</name>
    <dbReference type="NCBI Taxonomy" id="2840929"/>
    <lineage>
        <taxon>Bacteria</taxon>
        <taxon>Bacillati</taxon>
        <taxon>Bacillota</taxon>
        <taxon>Clostridia</taxon>
        <taxon>Eubacteriales</taxon>
        <taxon>Candidatus Scatomorpha</taxon>
    </lineage>
</organism>
<feature type="binding site" evidence="8">
    <location>
        <position position="11"/>
    </location>
    <ligand>
        <name>[4Fe-4S] cluster</name>
        <dbReference type="ChEBI" id="CHEBI:49883"/>
    </ligand>
</feature>
<feature type="binding site" evidence="8">
    <location>
        <position position="222"/>
    </location>
    <ligand>
        <name>dimethylallyl diphosphate</name>
        <dbReference type="ChEBI" id="CHEBI:57623"/>
    </ligand>
</feature>
<feature type="binding site" evidence="8">
    <location>
        <position position="71"/>
    </location>
    <ligand>
        <name>(2E)-4-hydroxy-3-methylbut-2-enyl diphosphate</name>
        <dbReference type="ChEBI" id="CHEBI:128753"/>
    </ligand>
</feature>
<dbReference type="GO" id="GO:0016114">
    <property type="term" value="P:terpenoid biosynthetic process"/>
    <property type="evidence" value="ECO:0007669"/>
    <property type="project" value="UniProtKB-UniRule"/>
</dbReference>
<evidence type="ECO:0000313" key="12">
    <source>
        <dbReference type="Proteomes" id="UP000886876"/>
    </source>
</evidence>
<dbReference type="Pfam" id="PF00575">
    <property type="entry name" value="S1"/>
    <property type="match status" value="4"/>
</dbReference>
<feature type="binding site" evidence="8">
    <location>
        <position position="93"/>
    </location>
    <ligand>
        <name>[4Fe-4S] cluster</name>
        <dbReference type="ChEBI" id="CHEBI:49883"/>
    </ligand>
</feature>
<dbReference type="InterPro" id="IPR035104">
    <property type="entry name" value="Ribosomal_protein_S1-like"/>
</dbReference>
<comment type="cofactor">
    <cofactor evidence="8">
        <name>[4Fe-4S] cluster</name>
        <dbReference type="ChEBI" id="CHEBI:49883"/>
    </cofactor>
    <text evidence="8">Binds 1 [4Fe-4S] cluster per subunit.</text>
</comment>
<feature type="binding site" evidence="8">
    <location>
        <position position="264"/>
    </location>
    <ligand>
        <name>(2E)-4-hydroxy-3-methylbut-2-enyl diphosphate</name>
        <dbReference type="ChEBI" id="CHEBI:128753"/>
    </ligand>
</feature>
<dbReference type="PRINTS" id="PR00681">
    <property type="entry name" value="RIBOSOMALS1"/>
</dbReference>
<evidence type="ECO:0000256" key="7">
    <source>
        <dbReference type="ARBA" id="ARBA00023274"/>
    </source>
</evidence>
<dbReference type="CDD" id="cd05688">
    <property type="entry name" value="S1_RPS1_repeat_ec3"/>
    <property type="match status" value="1"/>
</dbReference>
<gene>
    <name evidence="8" type="primary">ispH</name>
    <name evidence="11" type="ORF">IAD42_05450</name>
</gene>
<feature type="binding site" evidence="8">
    <location>
        <position position="71"/>
    </location>
    <ligand>
        <name>isopentenyl diphosphate</name>
        <dbReference type="ChEBI" id="CHEBI:128769"/>
    </ligand>
</feature>